<dbReference type="PROSITE" id="PS51000">
    <property type="entry name" value="HTH_DEOR_2"/>
    <property type="match status" value="1"/>
</dbReference>
<dbReference type="PANTHER" id="PTHR30363">
    <property type="entry name" value="HTH-TYPE TRANSCRIPTIONAL REGULATOR SRLR-RELATED"/>
    <property type="match status" value="1"/>
</dbReference>
<keyword evidence="2" id="KW-0238">DNA-binding</keyword>
<dbReference type="Pfam" id="PF00455">
    <property type="entry name" value="DeoRC"/>
    <property type="match status" value="1"/>
</dbReference>
<dbReference type="SMART" id="SM00420">
    <property type="entry name" value="HTH_DEOR"/>
    <property type="match status" value="1"/>
</dbReference>
<dbReference type="PANTHER" id="PTHR30363:SF44">
    <property type="entry name" value="AGA OPERON TRANSCRIPTIONAL REPRESSOR-RELATED"/>
    <property type="match status" value="1"/>
</dbReference>
<dbReference type="InterPro" id="IPR001034">
    <property type="entry name" value="DeoR_HTH"/>
</dbReference>
<dbReference type="EMBL" id="CAJVCE010000005">
    <property type="protein sequence ID" value="CAG7635620.1"/>
    <property type="molecule type" value="Genomic_DNA"/>
</dbReference>
<dbReference type="InterPro" id="IPR014036">
    <property type="entry name" value="DeoR-like_C"/>
</dbReference>
<keyword evidence="3" id="KW-0804">Transcription</keyword>
<dbReference type="SMART" id="SM01134">
    <property type="entry name" value="DeoRC"/>
    <property type="match status" value="1"/>
</dbReference>
<evidence type="ECO:0000256" key="3">
    <source>
        <dbReference type="ARBA" id="ARBA00023163"/>
    </source>
</evidence>
<dbReference type="Pfam" id="PF08220">
    <property type="entry name" value="HTH_DeoR"/>
    <property type="match status" value="1"/>
</dbReference>
<dbReference type="InterPro" id="IPR050313">
    <property type="entry name" value="Carb_Metab_HTH_regulators"/>
</dbReference>
<keyword evidence="1" id="KW-0805">Transcription regulation</keyword>
<keyword evidence="6" id="KW-1185">Reference proteome</keyword>
<proteinExistence type="predicted"/>
<evidence type="ECO:0000313" key="5">
    <source>
        <dbReference type="EMBL" id="CAG7635620.1"/>
    </source>
</evidence>
<name>A0ABM8VFP8_9BACL</name>
<evidence type="ECO:0000259" key="4">
    <source>
        <dbReference type="PROSITE" id="PS51000"/>
    </source>
</evidence>
<evidence type="ECO:0000313" key="6">
    <source>
        <dbReference type="Proteomes" id="UP000730618"/>
    </source>
</evidence>
<dbReference type="PROSITE" id="PS00894">
    <property type="entry name" value="HTH_DEOR_1"/>
    <property type="match status" value="1"/>
</dbReference>
<reference evidence="5 6" key="1">
    <citation type="submission" date="2021-06" db="EMBL/GenBank/DDBJ databases">
        <authorList>
            <person name="Criscuolo A."/>
        </authorList>
    </citation>
    <scope>NUCLEOTIDE SEQUENCE [LARGE SCALE GENOMIC DNA]</scope>
    <source>
        <strain evidence="6">CIP 111802</strain>
    </source>
</reference>
<feature type="domain" description="HTH deoR-type" evidence="4">
    <location>
        <begin position="10"/>
        <end position="65"/>
    </location>
</feature>
<dbReference type="InterPro" id="IPR018356">
    <property type="entry name" value="Tscrpt_reg_HTH_DeoR_CS"/>
</dbReference>
<gene>
    <name evidence="5" type="primary">glcR_4</name>
    <name evidence="5" type="ORF">PAECIP111802_02161</name>
</gene>
<comment type="caution">
    <text evidence="5">The sequence shown here is derived from an EMBL/GenBank/DDBJ whole genome shotgun (WGS) entry which is preliminary data.</text>
</comment>
<evidence type="ECO:0000256" key="1">
    <source>
        <dbReference type="ARBA" id="ARBA00023015"/>
    </source>
</evidence>
<sequence>MMSDQGISKGERRRAGIMTLLKQQGKVSIPEIIERFECSEATARRDLDLLEKQGNIIRTLGGAQLDTTLTSGETSFNEKRNLLWLEKEAIAAKAASMVEKGDIVGLTGGTTTFLIARALKFHNDITVVTNAVNIAMELADSDGVQVVLTGGVMRNKSFELCGPLAESIVNNIHIGKMFMGIDGISIDPGVTTFSELEAQIARLMLSRASQCYAVFDHTKIDKISLFAIAPLTEFKGFVTNRLESPAMLDYIEKHRMELHLTEPATEAEKAH</sequence>
<dbReference type="Proteomes" id="UP000730618">
    <property type="component" value="Unassembled WGS sequence"/>
</dbReference>
<evidence type="ECO:0000256" key="2">
    <source>
        <dbReference type="ARBA" id="ARBA00023125"/>
    </source>
</evidence>
<protein>
    <submittedName>
        <fullName evidence="5">HTH-type transcriptional repressor GlcR</fullName>
    </submittedName>
</protein>
<accession>A0ABM8VFP8</accession>
<organism evidence="5 6">
    <name type="scientific">Paenibacillus allorhizosphaerae</name>
    <dbReference type="NCBI Taxonomy" id="2849866"/>
    <lineage>
        <taxon>Bacteria</taxon>
        <taxon>Bacillati</taxon>
        <taxon>Bacillota</taxon>
        <taxon>Bacilli</taxon>
        <taxon>Bacillales</taxon>
        <taxon>Paenibacillaceae</taxon>
        <taxon>Paenibacillus</taxon>
    </lineage>
</organism>